<feature type="region of interest" description="Disordered" evidence="1">
    <location>
        <begin position="1"/>
        <end position="23"/>
    </location>
</feature>
<feature type="transmembrane region" description="Helical" evidence="2">
    <location>
        <begin position="95"/>
        <end position="120"/>
    </location>
</feature>
<accession>A0A087GSQ9</accession>
<evidence type="ECO:0000256" key="2">
    <source>
        <dbReference type="SAM" id="Phobius"/>
    </source>
</evidence>
<organism evidence="3 4">
    <name type="scientific">Arabis alpina</name>
    <name type="common">Alpine rock-cress</name>
    <dbReference type="NCBI Taxonomy" id="50452"/>
    <lineage>
        <taxon>Eukaryota</taxon>
        <taxon>Viridiplantae</taxon>
        <taxon>Streptophyta</taxon>
        <taxon>Embryophyta</taxon>
        <taxon>Tracheophyta</taxon>
        <taxon>Spermatophyta</taxon>
        <taxon>Magnoliopsida</taxon>
        <taxon>eudicotyledons</taxon>
        <taxon>Gunneridae</taxon>
        <taxon>Pentapetalae</taxon>
        <taxon>rosids</taxon>
        <taxon>malvids</taxon>
        <taxon>Brassicales</taxon>
        <taxon>Brassicaceae</taxon>
        <taxon>Arabideae</taxon>
        <taxon>Arabis</taxon>
    </lineage>
</organism>
<dbReference type="eggNOG" id="ENOG502QV14">
    <property type="taxonomic scope" value="Eukaryota"/>
</dbReference>
<dbReference type="InterPro" id="IPR005134">
    <property type="entry name" value="UPF0114"/>
</dbReference>
<keyword evidence="2" id="KW-0812">Transmembrane</keyword>
<dbReference type="AlphaFoldDB" id="A0A087GSQ9"/>
<keyword evidence="2" id="KW-0472">Membrane</keyword>
<dbReference type="OrthoDB" id="1912077at2759"/>
<protein>
    <submittedName>
        <fullName evidence="3">Uncharacterized protein</fullName>
    </submittedName>
</protein>
<dbReference type="PANTHER" id="PTHR31721:SF3">
    <property type="entry name" value="EXPRESSED PROTEIN"/>
    <property type="match status" value="1"/>
</dbReference>
<proteinExistence type="predicted"/>
<name>A0A087GSQ9_ARAAL</name>
<sequence length="241" mass="26757">MQCSLRLGTDGQNQKSSFKDKERKSTVEMKAKCMPSSEIVISKEAQVKRGLMDLVFLVTKVTDIVLTELRQAIKRQPSKLQIQRYIERVIVDCRFFTLFAVAGTLLGSVLCFFEGCCRILECYAHHLNQLSHGAKGDTLHILLEALDMFLFGTSMLILGMAIHNMFVGCKTDQSNQPSRGIRTIGEAKTRIGSAVVMILHVGMVEKFKTTPLVTCMDLACFAASLLVCSASMFIFSKLSSL</sequence>
<dbReference type="EMBL" id="CM002874">
    <property type="protein sequence ID" value="KFK32911.1"/>
    <property type="molecule type" value="Genomic_DNA"/>
</dbReference>
<evidence type="ECO:0000313" key="3">
    <source>
        <dbReference type="EMBL" id="KFK32911.1"/>
    </source>
</evidence>
<dbReference type="PANTHER" id="PTHR31721">
    <property type="entry name" value="OS06G0710300 PROTEIN"/>
    <property type="match status" value="1"/>
</dbReference>
<dbReference type="OMA" id="QMFIERG"/>
<dbReference type="Pfam" id="PF03350">
    <property type="entry name" value="UPF0114"/>
    <property type="match status" value="1"/>
</dbReference>
<keyword evidence="4" id="KW-1185">Reference proteome</keyword>
<dbReference type="Proteomes" id="UP000029120">
    <property type="component" value="Chromosome 6"/>
</dbReference>
<gene>
    <name evidence="3" type="ordered locus">AALP_Aa6g305200</name>
</gene>
<keyword evidence="2" id="KW-1133">Transmembrane helix</keyword>
<dbReference type="Gramene" id="KFK32911">
    <property type="protein sequence ID" value="KFK32911"/>
    <property type="gene ID" value="AALP_AA6G305200"/>
</dbReference>
<evidence type="ECO:0000313" key="4">
    <source>
        <dbReference type="Proteomes" id="UP000029120"/>
    </source>
</evidence>
<feature type="transmembrane region" description="Helical" evidence="2">
    <location>
        <begin position="211"/>
        <end position="235"/>
    </location>
</feature>
<reference evidence="4" key="1">
    <citation type="journal article" date="2015" name="Nat. Plants">
        <title>Genome expansion of Arabis alpina linked with retrotransposition and reduced symmetric DNA methylation.</title>
        <authorList>
            <person name="Willing E.M."/>
            <person name="Rawat V."/>
            <person name="Mandakova T."/>
            <person name="Maumus F."/>
            <person name="James G.V."/>
            <person name="Nordstroem K.J."/>
            <person name="Becker C."/>
            <person name="Warthmann N."/>
            <person name="Chica C."/>
            <person name="Szarzynska B."/>
            <person name="Zytnicki M."/>
            <person name="Albani M.C."/>
            <person name="Kiefer C."/>
            <person name="Bergonzi S."/>
            <person name="Castaings L."/>
            <person name="Mateos J.L."/>
            <person name="Berns M.C."/>
            <person name="Bujdoso N."/>
            <person name="Piofczyk T."/>
            <person name="de Lorenzo L."/>
            <person name="Barrero-Sicilia C."/>
            <person name="Mateos I."/>
            <person name="Piednoel M."/>
            <person name="Hagmann J."/>
            <person name="Chen-Min-Tao R."/>
            <person name="Iglesias-Fernandez R."/>
            <person name="Schuster S.C."/>
            <person name="Alonso-Blanco C."/>
            <person name="Roudier F."/>
            <person name="Carbonero P."/>
            <person name="Paz-Ares J."/>
            <person name="Davis S.J."/>
            <person name="Pecinka A."/>
            <person name="Quesneville H."/>
            <person name="Colot V."/>
            <person name="Lysak M.A."/>
            <person name="Weigel D."/>
            <person name="Coupland G."/>
            <person name="Schneeberger K."/>
        </authorList>
    </citation>
    <scope>NUCLEOTIDE SEQUENCE [LARGE SCALE GENOMIC DNA]</scope>
    <source>
        <strain evidence="4">cv. Pajares</strain>
    </source>
</reference>
<evidence type="ECO:0000256" key="1">
    <source>
        <dbReference type="SAM" id="MobiDB-lite"/>
    </source>
</evidence>
<feature type="transmembrane region" description="Helical" evidence="2">
    <location>
        <begin position="141"/>
        <end position="162"/>
    </location>
</feature>